<dbReference type="AlphaFoldDB" id="A0AAE4C2P8"/>
<gene>
    <name evidence="1" type="ORF">J2787_000270</name>
</gene>
<dbReference type="RefSeq" id="WP_143330441.1">
    <property type="nucleotide sequence ID" value="NZ_JALGCC010000001.1"/>
</dbReference>
<reference evidence="1" key="1">
    <citation type="submission" date="2023-07" db="EMBL/GenBank/DDBJ databases">
        <title>Sorghum-associated microbial communities from plants grown in Nebraska, USA.</title>
        <authorList>
            <person name="Schachtman D."/>
        </authorList>
    </citation>
    <scope>NUCLEOTIDE SEQUENCE</scope>
    <source>
        <strain evidence="1">DS2360</strain>
    </source>
</reference>
<name>A0AAE4C2P8_9FLAO</name>
<evidence type="ECO:0000313" key="1">
    <source>
        <dbReference type="EMBL" id="MDR6524900.1"/>
    </source>
</evidence>
<accession>A0AAE4C2P8</accession>
<sequence length="71" mass="8185">MINLDYALIRKEIEAQVCKEHGLHPEFVKTDDGFGIKACCEPFRIELVAKSEKMIEEETIKILTEMMKGIE</sequence>
<proteinExistence type="predicted"/>
<dbReference type="EMBL" id="JAVDQY010000001">
    <property type="protein sequence ID" value="MDR6524900.1"/>
    <property type="molecule type" value="Genomic_DNA"/>
</dbReference>
<protein>
    <submittedName>
        <fullName evidence="1">Uncharacterized protein</fullName>
    </submittedName>
</protein>
<dbReference type="Proteomes" id="UP001184861">
    <property type="component" value="Unassembled WGS sequence"/>
</dbReference>
<evidence type="ECO:0000313" key="2">
    <source>
        <dbReference type="Proteomes" id="UP001184861"/>
    </source>
</evidence>
<organism evidence="1 2">
    <name type="scientific">Chryseobacterium rhizosphaerae</name>
    <dbReference type="NCBI Taxonomy" id="395937"/>
    <lineage>
        <taxon>Bacteria</taxon>
        <taxon>Pseudomonadati</taxon>
        <taxon>Bacteroidota</taxon>
        <taxon>Flavobacteriia</taxon>
        <taxon>Flavobacteriales</taxon>
        <taxon>Weeksellaceae</taxon>
        <taxon>Chryseobacterium group</taxon>
        <taxon>Chryseobacterium</taxon>
    </lineage>
</organism>
<comment type="caution">
    <text evidence="1">The sequence shown here is derived from an EMBL/GenBank/DDBJ whole genome shotgun (WGS) entry which is preliminary data.</text>
</comment>